<sequence length="48" mass="5227">MSSANQFQDGWINPRVETAPPAHSTEHGQFFSARAAVVCSPRQSLVGR</sequence>
<gene>
    <name evidence="2" type="ORF">FHX52_2726</name>
</gene>
<protein>
    <submittedName>
        <fullName evidence="2">Uncharacterized protein</fullName>
    </submittedName>
</protein>
<evidence type="ECO:0000256" key="1">
    <source>
        <dbReference type="SAM" id="MobiDB-lite"/>
    </source>
</evidence>
<proteinExistence type="predicted"/>
<organism evidence="2 3">
    <name type="scientific">Humibacillus xanthopallidus</name>
    <dbReference type="NCBI Taxonomy" id="412689"/>
    <lineage>
        <taxon>Bacteria</taxon>
        <taxon>Bacillati</taxon>
        <taxon>Actinomycetota</taxon>
        <taxon>Actinomycetes</taxon>
        <taxon>Micrococcales</taxon>
        <taxon>Intrasporangiaceae</taxon>
        <taxon>Humibacillus</taxon>
    </lineage>
</organism>
<feature type="region of interest" description="Disordered" evidence="1">
    <location>
        <begin position="1"/>
        <end position="27"/>
    </location>
</feature>
<evidence type="ECO:0000313" key="3">
    <source>
        <dbReference type="Proteomes" id="UP000320085"/>
    </source>
</evidence>
<evidence type="ECO:0000313" key="2">
    <source>
        <dbReference type="EMBL" id="TQN46021.1"/>
    </source>
</evidence>
<dbReference type="EMBL" id="VFQF01000002">
    <property type="protein sequence ID" value="TQN46021.1"/>
    <property type="molecule type" value="Genomic_DNA"/>
</dbReference>
<accession>A0A543PPL8</accession>
<reference evidence="2 3" key="1">
    <citation type="submission" date="2019-06" db="EMBL/GenBank/DDBJ databases">
        <title>Sequencing the genomes of 1000 actinobacteria strains.</title>
        <authorList>
            <person name="Klenk H.-P."/>
        </authorList>
    </citation>
    <scope>NUCLEOTIDE SEQUENCE [LARGE SCALE GENOMIC DNA]</scope>
    <source>
        <strain evidence="2 3">DSM 21776</strain>
    </source>
</reference>
<name>A0A543PPL8_9MICO</name>
<dbReference type="AlphaFoldDB" id="A0A543PPL8"/>
<comment type="caution">
    <text evidence="2">The sequence shown here is derived from an EMBL/GenBank/DDBJ whole genome shotgun (WGS) entry which is preliminary data.</text>
</comment>
<dbReference type="Proteomes" id="UP000320085">
    <property type="component" value="Unassembled WGS sequence"/>
</dbReference>